<keyword evidence="3" id="KW-1185">Reference proteome</keyword>
<comment type="caution">
    <text evidence="2">The sequence shown here is derived from an EMBL/GenBank/DDBJ whole genome shotgun (WGS) entry which is preliminary data.</text>
</comment>
<dbReference type="SUPFAM" id="SSF55729">
    <property type="entry name" value="Acyl-CoA N-acyltransferases (Nat)"/>
    <property type="match status" value="1"/>
</dbReference>
<gene>
    <name evidence="2" type="ORF">FBR43_14365</name>
</gene>
<dbReference type="InterPro" id="IPR016181">
    <property type="entry name" value="Acyl_CoA_acyltransferase"/>
</dbReference>
<evidence type="ECO:0000313" key="2">
    <source>
        <dbReference type="EMBL" id="TKD52323.1"/>
    </source>
</evidence>
<feature type="domain" description="N-acetyltransferase" evidence="1">
    <location>
        <begin position="12"/>
        <end position="170"/>
    </location>
</feature>
<keyword evidence="2" id="KW-0808">Transferase</keyword>
<dbReference type="EMBL" id="SWKR01000002">
    <property type="protein sequence ID" value="TKD52323.1"/>
    <property type="molecule type" value="Genomic_DNA"/>
</dbReference>
<sequence>MDRQPVLGGERVALRPSTPDDREPLFAVARDREIWAMHPAHDRWQRPVFDTFFDEGLAAGGALTLIDRADGAIIGATRYGPFDPASGEIEIGWTYLARSHWRTGHNREAKRLMLAHIFRWAETVVFHVGEDNHRSRTAVEALGALARPGRLLIERAGVPAPHIVYALARP</sequence>
<dbReference type="InterPro" id="IPR000182">
    <property type="entry name" value="GNAT_dom"/>
</dbReference>
<dbReference type="OrthoDB" id="9801656at2"/>
<dbReference type="PANTHER" id="PTHR43610:SF1">
    <property type="entry name" value="N-ACETYLTRANSFERASE DOMAIN-CONTAINING PROTEIN"/>
    <property type="match status" value="1"/>
</dbReference>
<name>A0A4U1L7C2_9SPHN</name>
<proteinExistence type="predicted"/>
<dbReference type="PROSITE" id="PS51186">
    <property type="entry name" value="GNAT"/>
    <property type="match status" value="1"/>
</dbReference>
<dbReference type="Pfam" id="PF13302">
    <property type="entry name" value="Acetyltransf_3"/>
    <property type="match status" value="1"/>
</dbReference>
<organism evidence="2 3">
    <name type="scientific">Sphingomonas baiyangensis</name>
    <dbReference type="NCBI Taxonomy" id="2572576"/>
    <lineage>
        <taxon>Bacteria</taxon>
        <taxon>Pseudomonadati</taxon>
        <taxon>Pseudomonadota</taxon>
        <taxon>Alphaproteobacteria</taxon>
        <taxon>Sphingomonadales</taxon>
        <taxon>Sphingomonadaceae</taxon>
        <taxon>Sphingomonas</taxon>
    </lineage>
</organism>
<dbReference type="GO" id="GO:0016747">
    <property type="term" value="F:acyltransferase activity, transferring groups other than amino-acyl groups"/>
    <property type="evidence" value="ECO:0007669"/>
    <property type="project" value="InterPro"/>
</dbReference>
<dbReference type="PANTHER" id="PTHR43610">
    <property type="entry name" value="BLL6696 PROTEIN"/>
    <property type="match status" value="1"/>
</dbReference>
<reference evidence="2 3" key="1">
    <citation type="submission" date="2019-04" db="EMBL/GenBank/DDBJ databases">
        <authorList>
            <person name="Yang Y."/>
            <person name="Wei D."/>
        </authorList>
    </citation>
    <scope>NUCLEOTIDE SEQUENCE [LARGE SCALE GENOMIC DNA]</scope>
    <source>
        <strain evidence="2 3">L-1-4w-11</strain>
    </source>
</reference>
<evidence type="ECO:0000313" key="3">
    <source>
        <dbReference type="Proteomes" id="UP000309138"/>
    </source>
</evidence>
<dbReference type="Gene3D" id="3.40.630.30">
    <property type="match status" value="1"/>
</dbReference>
<accession>A0A4U1L7C2</accession>
<protein>
    <submittedName>
        <fullName evidence="2">GNAT family N-acetyltransferase</fullName>
    </submittedName>
</protein>
<dbReference type="Proteomes" id="UP000309138">
    <property type="component" value="Unassembled WGS sequence"/>
</dbReference>
<evidence type="ECO:0000259" key="1">
    <source>
        <dbReference type="PROSITE" id="PS51186"/>
    </source>
</evidence>
<dbReference type="AlphaFoldDB" id="A0A4U1L7C2"/>